<protein>
    <submittedName>
        <fullName evidence="2">Uncharacterized protein</fullName>
    </submittedName>
</protein>
<evidence type="ECO:0000313" key="2">
    <source>
        <dbReference type="EMBL" id="MCU7694284.1"/>
    </source>
</evidence>
<reference evidence="2" key="1">
    <citation type="submission" date="2022-10" db="EMBL/GenBank/DDBJ databases">
        <authorList>
            <person name="Kim H.S."/>
            <person name="Kim J.-S."/>
            <person name="Suh M.K."/>
            <person name="Eom M.K."/>
            <person name="Lee J.-S."/>
        </authorList>
    </citation>
    <scope>NUCLEOTIDE SEQUENCE</scope>
    <source>
        <strain evidence="2">LIP-5</strain>
    </source>
</reference>
<feature type="region of interest" description="Disordered" evidence="1">
    <location>
        <begin position="1"/>
        <end position="30"/>
    </location>
</feature>
<dbReference type="Proteomes" id="UP001209317">
    <property type="component" value="Unassembled WGS sequence"/>
</dbReference>
<accession>A0AAE3ILX4</accession>
<dbReference type="AlphaFoldDB" id="A0AAE3ILX4"/>
<gene>
    <name evidence="2" type="ORF">OD355_07130</name>
</gene>
<organism evidence="2 3">
    <name type="scientific">Haoranjiania flava</name>
    <dbReference type="NCBI Taxonomy" id="1856322"/>
    <lineage>
        <taxon>Bacteria</taxon>
        <taxon>Pseudomonadati</taxon>
        <taxon>Bacteroidota</taxon>
        <taxon>Chitinophagia</taxon>
        <taxon>Chitinophagales</taxon>
        <taxon>Chitinophagaceae</taxon>
        <taxon>Haoranjiania</taxon>
    </lineage>
</organism>
<sequence length="47" mass="5296">MAIKNSRKAAHRNDYMGKGSSLKVTPSGPKQKYQAIKNNKIKYKGMK</sequence>
<evidence type="ECO:0000256" key="1">
    <source>
        <dbReference type="SAM" id="MobiDB-lite"/>
    </source>
</evidence>
<dbReference type="RefSeq" id="WP_263037770.1">
    <property type="nucleotide sequence ID" value="NZ_JAOTPL010000008.1"/>
</dbReference>
<comment type="caution">
    <text evidence="2">The sequence shown here is derived from an EMBL/GenBank/DDBJ whole genome shotgun (WGS) entry which is preliminary data.</text>
</comment>
<name>A0AAE3ILX4_9BACT</name>
<dbReference type="EMBL" id="JAOTPL010000008">
    <property type="protein sequence ID" value="MCU7694284.1"/>
    <property type="molecule type" value="Genomic_DNA"/>
</dbReference>
<proteinExistence type="predicted"/>
<feature type="compositionally biased region" description="Basic residues" evidence="1">
    <location>
        <begin position="1"/>
        <end position="10"/>
    </location>
</feature>
<keyword evidence="3" id="KW-1185">Reference proteome</keyword>
<evidence type="ECO:0000313" key="3">
    <source>
        <dbReference type="Proteomes" id="UP001209317"/>
    </source>
</evidence>